<dbReference type="Pfam" id="PF13387">
    <property type="entry name" value="Lnb_N"/>
    <property type="match status" value="1"/>
</dbReference>
<keyword evidence="1" id="KW-0812">Transmembrane</keyword>
<feature type="transmembrane region" description="Helical" evidence="1">
    <location>
        <begin position="313"/>
        <end position="332"/>
    </location>
</feature>
<dbReference type="Pfam" id="PF25221">
    <property type="entry name" value="5TMH_Lnb"/>
    <property type="match status" value="1"/>
</dbReference>
<dbReference type="Proteomes" id="UP000544222">
    <property type="component" value="Unassembled WGS sequence"/>
</dbReference>
<evidence type="ECO:0008006" key="7">
    <source>
        <dbReference type="Google" id="ProtNLM"/>
    </source>
</evidence>
<feature type="signal peptide" evidence="2">
    <location>
        <begin position="1"/>
        <end position="19"/>
    </location>
</feature>
<evidence type="ECO:0000259" key="3">
    <source>
        <dbReference type="Pfam" id="PF13387"/>
    </source>
</evidence>
<feature type="transmembrane region" description="Helical" evidence="1">
    <location>
        <begin position="279"/>
        <end position="301"/>
    </location>
</feature>
<accession>A0A7W5DRB6</accession>
<feature type="transmembrane region" description="Helical" evidence="1">
    <location>
        <begin position="254"/>
        <end position="272"/>
    </location>
</feature>
<keyword evidence="1" id="KW-1133">Transmembrane helix</keyword>
<feature type="chain" id="PRO_5031026573" description="DUF4105 domain-containing protein" evidence="2">
    <location>
        <begin position="20"/>
        <end position="397"/>
    </location>
</feature>
<dbReference type="RefSeq" id="WP_183413293.1">
    <property type="nucleotide sequence ID" value="NZ_JACHYB010000001.1"/>
</dbReference>
<reference evidence="5 6" key="1">
    <citation type="submission" date="2020-08" db="EMBL/GenBank/DDBJ databases">
        <title>Genomic Encyclopedia of Type Strains, Phase IV (KMG-IV): sequencing the most valuable type-strain genomes for metagenomic binning, comparative biology and taxonomic classification.</title>
        <authorList>
            <person name="Goeker M."/>
        </authorList>
    </citation>
    <scope>NUCLEOTIDE SEQUENCE [LARGE SCALE GENOMIC DNA]</scope>
    <source>
        <strain evidence="5 6">DSM 27471</strain>
    </source>
</reference>
<dbReference type="AlphaFoldDB" id="A0A7W5DRB6"/>
<gene>
    <name evidence="5" type="ORF">FHX64_001694</name>
</gene>
<comment type="caution">
    <text evidence="5">The sequence shown here is derived from an EMBL/GenBank/DDBJ whole genome shotgun (WGS) entry which is preliminary data.</text>
</comment>
<dbReference type="InterPro" id="IPR025178">
    <property type="entry name" value="Lnb_N"/>
</dbReference>
<evidence type="ECO:0000259" key="4">
    <source>
        <dbReference type="Pfam" id="PF25221"/>
    </source>
</evidence>
<feature type="domain" description="Lnb-like transmembrane" evidence="4">
    <location>
        <begin position="258"/>
        <end position="385"/>
    </location>
</feature>
<organism evidence="5 6">
    <name type="scientific">Microbacter margulisiae</name>
    <dbReference type="NCBI Taxonomy" id="1350067"/>
    <lineage>
        <taxon>Bacteria</taxon>
        <taxon>Pseudomonadati</taxon>
        <taxon>Bacteroidota</taxon>
        <taxon>Bacteroidia</taxon>
        <taxon>Bacteroidales</taxon>
        <taxon>Porphyromonadaceae</taxon>
        <taxon>Microbacter</taxon>
    </lineage>
</organism>
<sequence length="397" mass="46258">MRNVLISFFLLLLASQATAITLSDSARISLLTCGPGEELYSKFGHSAIRIYDPVNHIDVSFNYGYFDYNTPGFYYKFVRGETDYQIGAVDTPDFMLEYRMLHINMWEQVLNLKQTEKQALFDALLVNYEPQNRYYRYNFAFDNCATRPRDMIARSIDGQLIFAPSIDKDHETFQQMIDQYTADEPAISFGIHLLFGAQADQVATLQQSFFLPERLMQAYATAMIKRDSIEVPLVIATSQPVKIVGHQHNPPFDYIPWIFGILLLFALYLSSIDKRRQRISFWFDAILFGLTGIVGIVLFYMNFFSLHPFVSHNWNLVWANPLDLMFVLFLPFKSLRRFAFYLQYLFLACVIFIFGGLFYLPQTFLFSQILWIGTLGLRSAMYLRLRKEYIRPKIKSA</sequence>
<protein>
    <recommendedName>
        <fullName evidence="7">DUF4105 domain-containing protein</fullName>
    </recommendedName>
</protein>
<feature type="transmembrane region" description="Helical" evidence="1">
    <location>
        <begin position="339"/>
        <end position="359"/>
    </location>
</feature>
<keyword evidence="6" id="KW-1185">Reference proteome</keyword>
<keyword evidence="2" id="KW-0732">Signal</keyword>
<name>A0A7W5DRB6_9PORP</name>
<evidence type="ECO:0000313" key="6">
    <source>
        <dbReference type="Proteomes" id="UP000544222"/>
    </source>
</evidence>
<keyword evidence="1" id="KW-0472">Membrane</keyword>
<evidence type="ECO:0000313" key="5">
    <source>
        <dbReference type="EMBL" id="MBB3187531.1"/>
    </source>
</evidence>
<evidence type="ECO:0000256" key="1">
    <source>
        <dbReference type="SAM" id="Phobius"/>
    </source>
</evidence>
<proteinExistence type="predicted"/>
<dbReference type="EMBL" id="JACHYB010000001">
    <property type="protein sequence ID" value="MBB3187531.1"/>
    <property type="molecule type" value="Genomic_DNA"/>
</dbReference>
<evidence type="ECO:0000256" key="2">
    <source>
        <dbReference type="SAM" id="SignalP"/>
    </source>
</evidence>
<dbReference type="InterPro" id="IPR057436">
    <property type="entry name" value="5TMH_Lnb"/>
</dbReference>
<feature type="domain" description="Lnb N-terminal periplasmic" evidence="3">
    <location>
        <begin position="19"/>
        <end position="163"/>
    </location>
</feature>
<feature type="transmembrane region" description="Helical" evidence="1">
    <location>
        <begin position="365"/>
        <end position="385"/>
    </location>
</feature>